<evidence type="ECO:0008006" key="3">
    <source>
        <dbReference type="Google" id="ProtNLM"/>
    </source>
</evidence>
<sequence>MQRLQFVLLSILLVLFIAPLPVMAAEVLRVSGSSLLLVGDHNRTYTVRLACLQVDPSDEAEAMAWLKSELPRRRRVNLRPEGSSDGVLLARVTSIGSDVDLSAGLATAGLGRLTCDSPQI</sequence>
<name>A2C7R0_PROM3</name>
<proteinExistence type="predicted"/>
<dbReference type="AlphaFoldDB" id="A2C7R0"/>
<dbReference type="EMBL" id="CP000554">
    <property type="protein sequence ID" value="ABM77520.1"/>
    <property type="molecule type" value="Genomic_DNA"/>
</dbReference>
<dbReference type="HOGENOM" id="CLU_148080_0_0_3"/>
<dbReference type="SUPFAM" id="SSF50199">
    <property type="entry name" value="Staphylococcal nuclease"/>
    <property type="match status" value="1"/>
</dbReference>
<organism evidence="1 2">
    <name type="scientific">Prochlorococcus marinus (strain MIT 9303)</name>
    <dbReference type="NCBI Taxonomy" id="59922"/>
    <lineage>
        <taxon>Bacteria</taxon>
        <taxon>Bacillati</taxon>
        <taxon>Cyanobacteriota</taxon>
        <taxon>Cyanophyceae</taxon>
        <taxon>Synechococcales</taxon>
        <taxon>Prochlorococcaceae</taxon>
        <taxon>Prochlorococcus</taxon>
    </lineage>
</organism>
<accession>A2C7R0</accession>
<dbReference type="BioCyc" id="PMAR59922:G1G80-700-MONOMER"/>
<protein>
    <recommendedName>
        <fullName evidence="3">Nuclease</fullName>
    </recommendedName>
</protein>
<dbReference type="STRING" id="59922.P9303_07691"/>
<dbReference type="InterPro" id="IPR035437">
    <property type="entry name" value="SNase_OB-fold_sf"/>
</dbReference>
<dbReference type="Proteomes" id="UP000002274">
    <property type="component" value="Chromosome"/>
</dbReference>
<reference evidence="1 2" key="1">
    <citation type="journal article" date="2007" name="PLoS Genet.">
        <title>Patterns and implications of gene gain and loss in the evolution of Prochlorococcus.</title>
        <authorList>
            <person name="Kettler G.C."/>
            <person name="Martiny A.C."/>
            <person name="Huang K."/>
            <person name="Zucker J."/>
            <person name="Coleman M.L."/>
            <person name="Rodrigue S."/>
            <person name="Chen F."/>
            <person name="Lapidus A."/>
            <person name="Ferriera S."/>
            <person name="Johnson J."/>
            <person name="Steglich C."/>
            <person name="Church G.M."/>
            <person name="Richardson P."/>
            <person name="Chisholm S.W."/>
        </authorList>
    </citation>
    <scope>NUCLEOTIDE SEQUENCE [LARGE SCALE GENOMIC DNA]</scope>
    <source>
        <strain evidence="1 2">MIT 9303</strain>
    </source>
</reference>
<dbReference type="RefSeq" id="WP_011825434.1">
    <property type="nucleotide sequence ID" value="NC_008820.1"/>
</dbReference>
<gene>
    <name evidence="1" type="ordered locus">P9303_07691</name>
</gene>
<evidence type="ECO:0000313" key="2">
    <source>
        <dbReference type="Proteomes" id="UP000002274"/>
    </source>
</evidence>
<dbReference type="KEGG" id="pmf:P9303_07691"/>
<evidence type="ECO:0000313" key="1">
    <source>
        <dbReference type="EMBL" id="ABM77520.1"/>
    </source>
</evidence>